<evidence type="ECO:0000256" key="3">
    <source>
        <dbReference type="ARBA" id="ARBA00022475"/>
    </source>
</evidence>
<keyword evidence="9" id="KW-1185">Reference proteome</keyword>
<feature type="transmembrane region" description="Helical" evidence="7">
    <location>
        <begin position="402"/>
        <end position="424"/>
    </location>
</feature>
<proteinExistence type="predicted"/>
<sequence length="472" mass="49774">MPSTRSASGLTEGSLVGPMVKLAWPIVVIQLLQVTYNIADTFWLGALSSDAVGALSLAFPLIFFLISVGGGFTIAGSILVAQHTGAGGDEEASAVAGQTLSFVSIMAVGIAVVGYFLVDPMLSLLPADERTAAVIIPMAADYMRVFFLGAPFLFGFFVFSALMQGYGETKPPMRIMAVSVLINVVLDPIFIFGLGPIPGMEIEGAAIATVLSRGLATILGLYVIFGTDTGPQVELHHLKPDFDRIREIVKLGVPTAAEQSTSSMAMVILTGMVATFPPAVVAAYGLGNRLSSLVFLPAMGLGQATNTMVGQNLGAKRPDRAERSVRLAGGLVAGVMFVVALVAFFVPEPLVSVFLSADEPRVAETIKHGSDYLRIMAPMFVFMGVLQVILGAFRGAGNTRTALVFSMLTLWVARVPATYYLVFVEGWGPTGIWVAVALGDIVGAIAAVAWFLRGTWKMSVVVNTETEPTLGD</sequence>
<keyword evidence="5 7" id="KW-1133">Transmembrane helix</keyword>
<organism evidence="8 9">
    <name type="scientific">Haladaptatus litoreus</name>
    <dbReference type="NCBI Taxonomy" id="553468"/>
    <lineage>
        <taxon>Archaea</taxon>
        <taxon>Methanobacteriati</taxon>
        <taxon>Methanobacteriota</taxon>
        <taxon>Stenosarchaea group</taxon>
        <taxon>Halobacteria</taxon>
        <taxon>Halobacteriales</taxon>
        <taxon>Haladaptataceae</taxon>
        <taxon>Haladaptatus</taxon>
    </lineage>
</organism>
<feature type="transmembrane region" description="Helical" evidence="7">
    <location>
        <begin position="51"/>
        <end position="80"/>
    </location>
</feature>
<evidence type="ECO:0000256" key="2">
    <source>
        <dbReference type="ARBA" id="ARBA00022448"/>
    </source>
</evidence>
<keyword evidence="3" id="KW-1003">Cell membrane</keyword>
<feature type="transmembrane region" description="Helical" evidence="7">
    <location>
        <begin position="22"/>
        <end position="39"/>
    </location>
</feature>
<evidence type="ECO:0000256" key="5">
    <source>
        <dbReference type="ARBA" id="ARBA00022989"/>
    </source>
</evidence>
<keyword evidence="6 7" id="KW-0472">Membrane</keyword>
<keyword evidence="4 7" id="KW-0812">Transmembrane</keyword>
<feature type="transmembrane region" description="Helical" evidence="7">
    <location>
        <begin position="145"/>
        <end position="163"/>
    </location>
</feature>
<reference evidence="9" key="1">
    <citation type="submission" date="2017-01" db="EMBL/GenBank/DDBJ databases">
        <authorList>
            <person name="Varghese N."/>
            <person name="Submissions S."/>
        </authorList>
    </citation>
    <scope>NUCLEOTIDE SEQUENCE [LARGE SCALE GENOMIC DNA]</scope>
    <source>
        <strain evidence="9">CGMCC 1.7737</strain>
    </source>
</reference>
<feature type="transmembrane region" description="Helical" evidence="7">
    <location>
        <begin position="175"/>
        <end position="194"/>
    </location>
</feature>
<feature type="transmembrane region" description="Helical" evidence="7">
    <location>
        <begin position="100"/>
        <end position="118"/>
    </location>
</feature>
<protein>
    <submittedName>
        <fullName evidence="8">Putative efflux protein, MATE family</fullName>
    </submittedName>
</protein>
<dbReference type="PIRSF" id="PIRSF006603">
    <property type="entry name" value="DinF"/>
    <property type="match status" value="1"/>
</dbReference>
<keyword evidence="2" id="KW-0813">Transport</keyword>
<dbReference type="CDD" id="cd13142">
    <property type="entry name" value="MATE_like_12"/>
    <property type="match status" value="1"/>
</dbReference>
<feature type="transmembrane region" description="Helical" evidence="7">
    <location>
        <begin position="372"/>
        <end position="390"/>
    </location>
</feature>
<dbReference type="PANTHER" id="PTHR43549:SF2">
    <property type="entry name" value="MULTIDRUG RESISTANCE PROTEIN NORM-RELATED"/>
    <property type="match status" value="1"/>
</dbReference>
<dbReference type="InterPro" id="IPR002528">
    <property type="entry name" value="MATE_fam"/>
</dbReference>
<dbReference type="EMBL" id="FTNO01000001">
    <property type="protein sequence ID" value="SIQ76767.1"/>
    <property type="molecule type" value="Genomic_DNA"/>
</dbReference>
<evidence type="ECO:0000256" key="7">
    <source>
        <dbReference type="SAM" id="Phobius"/>
    </source>
</evidence>
<dbReference type="GO" id="GO:0042910">
    <property type="term" value="F:xenobiotic transmembrane transporter activity"/>
    <property type="evidence" value="ECO:0007669"/>
    <property type="project" value="InterPro"/>
</dbReference>
<dbReference type="Pfam" id="PF01554">
    <property type="entry name" value="MatE"/>
    <property type="match status" value="2"/>
</dbReference>
<dbReference type="NCBIfam" id="TIGR00797">
    <property type="entry name" value="matE"/>
    <property type="match status" value="1"/>
</dbReference>
<name>A0A1N6VG53_9EURY</name>
<evidence type="ECO:0000256" key="1">
    <source>
        <dbReference type="ARBA" id="ARBA00004651"/>
    </source>
</evidence>
<evidence type="ECO:0000256" key="4">
    <source>
        <dbReference type="ARBA" id="ARBA00022692"/>
    </source>
</evidence>
<dbReference type="AlphaFoldDB" id="A0A1N6VG53"/>
<accession>A0A1N6VG53</accession>
<feature type="transmembrane region" description="Helical" evidence="7">
    <location>
        <begin position="264"/>
        <end position="286"/>
    </location>
</feature>
<evidence type="ECO:0000256" key="6">
    <source>
        <dbReference type="ARBA" id="ARBA00023136"/>
    </source>
</evidence>
<dbReference type="RefSeq" id="WP_076427404.1">
    <property type="nucleotide sequence ID" value="NZ_FTNO01000001.1"/>
</dbReference>
<feature type="transmembrane region" description="Helical" evidence="7">
    <location>
        <begin position="430"/>
        <end position="452"/>
    </location>
</feature>
<evidence type="ECO:0000313" key="8">
    <source>
        <dbReference type="EMBL" id="SIQ76767.1"/>
    </source>
</evidence>
<gene>
    <name evidence="8" type="ORF">SAMN05421858_0342</name>
</gene>
<dbReference type="InterPro" id="IPR052031">
    <property type="entry name" value="Membrane_Transporter-Flippase"/>
</dbReference>
<dbReference type="GO" id="GO:0005886">
    <property type="term" value="C:plasma membrane"/>
    <property type="evidence" value="ECO:0007669"/>
    <property type="project" value="UniProtKB-SubCell"/>
</dbReference>
<comment type="subcellular location">
    <subcellularLocation>
        <location evidence="1">Cell membrane</location>
        <topology evidence="1">Multi-pass membrane protein</topology>
    </subcellularLocation>
</comment>
<evidence type="ECO:0000313" key="9">
    <source>
        <dbReference type="Proteomes" id="UP000186914"/>
    </source>
</evidence>
<feature type="transmembrane region" description="Helical" evidence="7">
    <location>
        <begin position="206"/>
        <end position="225"/>
    </location>
</feature>
<feature type="transmembrane region" description="Helical" evidence="7">
    <location>
        <begin position="325"/>
        <end position="346"/>
    </location>
</feature>
<dbReference type="InterPro" id="IPR048279">
    <property type="entry name" value="MdtK-like"/>
</dbReference>
<dbReference type="Proteomes" id="UP000186914">
    <property type="component" value="Unassembled WGS sequence"/>
</dbReference>
<dbReference type="PANTHER" id="PTHR43549">
    <property type="entry name" value="MULTIDRUG RESISTANCE PROTEIN YPNP-RELATED"/>
    <property type="match status" value="1"/>
</dbReference>
<dbReference type="GO" id="GO:0015297">
    <property type="term" value="F:antiporter activity"/>
    <property type="evidence" value="ECO:0007669"/>
    <property type="project" value="InterPro"/>
</dbReference>